<evidence type="ECO:0000256" key="1">
    <source>
        <dbReference type="ARBA" id="ARBA00023015"/>
    </source>
</evidence>
<dbReference type="Proteomes" id="UP000617951">
    <property type="component" value="Unassembled WGS sequence"/>
</dbReference>
<name>A0A926HS52_9FIRM</name>
<dbReference type="Gene3D" id="1.10.260.40">
    <property type="entry name" value="lambda repressor-like DNA-binding domains"/>
    <property type="match status" value="1"/>
</dbReference>
<dbReference type="InterPro" id="IPR039418">
    <property type="entry name" value="LexA-like"/>
</dbReference>
<dbReference type="AlphaFoldDB" id="A0A926HS52"/>
<dbReference type="SUPFAM" id="SSF51306">
    <property type="entry name" value="LexA/Signal peptidase"/>
    <property type="match status" value="1"/>
</dbReference>
<proteinExistence type="predicted"/>
<organism evidence="5 6">
    <name type="scientific">Guopingia tenuis</name>
    <dbReference type="NCBI Taxonomy" id="2763656"/>
    <lineage>
        <taxon>Bacteria</taxon>
        <taxon>Bacillati</taxon>
        <taxon>Bacillota</taxon>
        <taxon>Clostridia</taxon>
        <taxon>Christensenellales</taxon>
        <taxon>Christensenellaceae</taxon>
        <taxon>Guopingia</taxon>
    </lineage>
</organism>
<dbReference type="CDD" id="cd00093">
    <property type="entry name" value="HTH_XRE"/>
    <property type="match status" value="1"/>
</dbReference>
<evidence type="ECO:0000256" key="3">
    <source>
        <dbReference type="ARBA" id="ARBA00023163"/>
    </source>
</evidence>
<feature type="domain" description="HTH cro/C1-type" evidence="4">
    <location>
        <begin position="11"/>
        <end position="65"/>
    </location>
</feature>
<sequence>MLNSDLFSRNLYMYRTKAGMTQKEVAEKIGIRQQTVAAWEANRSTPCPDIIGMLAKMFGITTDQLLLEQDGRGNALMGKIKKVPIVSHVKAGFQGYTEDELLGYEYIDGDYDAEYVFVHVEGDSMAPQIMEGDLALIHLQEDVENGEVAVVMIENQLSSLKRVLKQAGGILLQPFNTSYPAQFFPTEALYKIRILGKLVKTMRRW</sequence>
<dbReference type="EMBL" id="JACRSS010000001">
    <property type="protein sequence ID" value="MBC8538097.1"/>
    <property type="molecule type" value="Genomic_DNA"/>
</dbReference>
<dbReference type="SUPFAM" id="SSF47413">
    <property type="entry name" value="lambda repressor-like DNA-binding domains"/>
    <property type="match status" value="1"/>
</dbReference>
<gene>
    <name evidence="5" type="ORF">H8693_04015</name>
</gene>
<keyword evidence="1" id="KW-0805">Transcription regulation</keyword>
<accession>A0A926HS52</accession>
<dbReference type="RefSeq" id="WP_249279879.1">
    <property type="nucleotide sequence ID" value="NZ_JACRSS010000001.1"/>
</dbReference>
<protein>
    <submittedName>
        <fullName evidence="5">Helix-turn-helix domain-containing protein</fullName>
    </submittedName>
</protein>
<dbReference type="Pfam" id="PF01381">
    <property type="entry name" value="HTH_3"/>
    <property type="match status" value="1"/>
</dbReference>
<dbReference type="InterPro" id="IPR015927">
    <property type="entry name" value="Peptidase_S24_S26A/B/C"/>
</dbReference>
<keyword evidence="3" id="KW-0804">Transcription</keyword>
<dbReference type="InterPro" id="IPR036286">
    <property type="entry name" value="LexA/Signal_pep-like_sf"/>
</dbReference>
<keyword evidence="6" id="KW-1185">Reference proteome</keyword>
<dbReference type="PROSITE" id="PS50943">
    <property type="entry name" value="HTH_CROC1"/>
    <property type="match status" value="1"/>
</dbReference>
<dbReference type="Pfam" id="PF00717">
    <property type="entry name" value="Peptidase_S24"/>
    <property type="match status" value="1"/>
</dbReference>
<dbReference type="GO" id="GO:0003677">
    <property type="term" value="F:DNA binding"/>
    <property type="evidence" value="ECO:0007669"/>
    <property type="project" value="UniProtKB-KW"/>
</dbReference>
<dbReference type="InterPro" id="IPR010982">
    <property type="entry name" value="Lambda_DNA-bd_dom_sf"/>
</dbReference>
<dbReference type="InterPro" id="IPR001387">
    <property type="entry name" value="Cro/C1-type_HTH"/>
</dbReference>
<reference evidence="5" key="1">
    <citation type="submission" date="2020-08" db="EMBL/GenBank/DDBJ databases">
        <title>Genome public.</title>
        <authorList>
            <person name="Liu C."/>
            <person name="Sun Q."/>
        </authorList>
    </citation>
    <scope>NUCLEOTIDE SEQUENCE</scope>
    <source>
        <strain evidence="5">NSJ-63</strain>
    </source>
</reference>
<dbReference type="CDD" id="cd06529">
    <property type="entry name" value="S24_LexA-like"/>
    <property type="match status" value="1"/>
</dbReference>
<evidence type="ECO:0000256" key="2">
    <source>
        <dbReference type="ARBA" id="ARBA00023125"/>
    </source>
</evidence>
<dbReference type="PANTHER" id="PTHR40661:SF1">
    <property type="entry name" value="HTH CRO_C1-TYPE DOMAIN-CONTAINING PROTEIN"/>
    <property type="match status" value="1"/>
</dbReference>
<evidence type="ECO:0000313" key="5">
    <source>
        <dbReference type="EMBL" id="MBC8538097.1"/>
    </source>
</evidence>
<dbReference type="Gene3D" id="2.10.109.10">
    <property type="entry name" value="Umud Fragment, subunit A"/>
    <property type="match status" value="1"/>
</dbReference>
<comment type="caution">
    <text evidence="5">The sequence shown here is derived from an EMBL/GenBank/DDBJ whole genome shotgun (WGS) entry which is preliminary data.</text>
</comment>
<evidence type="ECO:0000259" key="4">
    <source>
        <dbReference type="PROSITE" id="PS50943"/>
    </source>
</evidence>
<dbReference type="SMART" id="SM00530">
    <property type="entry name" value="HTH_XRE"/>
    <property type="match status" value="1"/>
</dbReference>
<dbReference type="PANTHER" id="PTHR40661">
    <property type="match status" value="1"/>
</dbReference>
<evidence type="ECO:0000313" key="6">
    <source>
        <dbReference type="Proteomes" id="UP000617951"/>
    </source>
</evidence>
<keyword evidence="2" id="KW-0238">DNA-binding</keyword>